<evidence type="ECO:0000256" key="1">
    <source>
        <dbReference type="SAM" id="Phobius"/>
    </source>
</evidence>
<feature type="transmembrane region" description="Helical" evidence="1">
    <location>
        <begin position="40"/>
        <end position="57"/>
    </location>
</feature>
<organism evidence="2 3">
    <name type="scientific">Lacihabitans lacunae</name>
    <dbReference type="NCBI Taxonomy" id="1028214"/>
    <lineage>
        <taxon>Bacteria</taxon>
        <taxon>Pseudomonadati</taxon>
        <taxon>Bacteroidota</taxon>
        <taxon>Cytophagia</taxon>
        <taxon>Cytophagales</taxon>
        <taxon>Leadbetterellaceae</taxon>
        <taxon>Lacihabitans</taxon>
    </lineage>
</organism>
<sequence length="169" mass="19563">MKKEIIIYSLIFGSLAGIGCFLFFIGMYNIKFNPLSFTRPSIGINIILIWAAIWYFKRNHGGFIHFYEGFSIGFLTNIIGAFVSGVLVYLFIEFYDYTPFTTWVIEGKALMLKEKETFSKILNDETFRKQMLSFDSLKPYQIILDDLMFKQIAIVPISLLSMALRKLSN</sequence>
<comment type="caution">
    <text evidence="2">The sequence shown here is derived from an EMBL/GenBank/DDBJ whole genome shotgun (WGS) entry which is preliminary data.</text>
</comment>
<evidence type="ECO:0000313" key="2">
    <source>
        <dbReference type="EMBL" id="MFC3810191.1"/>
    </source>
</evidence>
<keyword evidence="1" id="KW-1133">Transmembrane helix</keyword>
<accession>A0ABV7YTI5</accession>
<feature type="transmembrane region" description="Helical" evidence="1">
    <location>
        <begin position="69"/>
        <end position="92"/>
    </location>
</feature>
<protein>
    <submittedName>
        <fullName evidence="2">DUF4199 domain-containing protein</fullName>
    </submittedName>
</protein>
<dbReference type="RefSeq" id="WP_379836104.1">
    <property type="nucleotide sequence ID" value="NZ_JBHRYQ010000001.1"/>
</dbReference>
<name>A0ABV7YTI5_9BACT</name>
<dbReference type="EMBL" id="JBHRYQ010000001">
    <property type="protein sequence ID" value="MFC3810191.1"/>
    <property type="molecule type" value="Genomic_DNA"/>
</dbReference>
<keyword evidence="3" id="KW-1185">Reference proteome</keyword>
<reference evidence="3" key="1">
    <citation type="journal article" date="2019" name="Int. J. Syst. Evol. Microbiol.">
        <title>The Global Catalogue of Microorganisms (GCM) 10K type strain sequencing project: providing services to taxonomists for standard genome sequencing and annotation.</title>
        <authorList>
            <consortium name="The Broad Institute Genomics Platform"/>
            <consortium name="The Broad Institute Genome Sequencing Center for Infectious Disease"/>
            <person name="Wu L."/>
            <person name="Ma J."/>
        </authorList>
    </citation>
    <scope>NUCLEOTIDE SEQUENCE [LARGE SCALE GENOMIC DNA]</scope>
    <source>
        <strain evidence="3">CECT 7956</strain>
    </source>
</reference>
<dbReference type="Proteomes" id="UP001595616">
    <property type="component" value="Unassembled WGS sequence"/>
</dbReference>
<gene>
    <name evidence="2" type="ORF">ACFOOI_05965</name>
</gene>
<feature type="transmembrane region" description="Helical" evidence="1">
    <location>
        <begin position="7"/>
        <end position="28"/>
    </location>
</feature>
<feature type="transmembrane region" description="Helical" evidence="1">
    <location>
        <begin position="147"/>
        <end position="164"/>
    </location>
</feature>
<keyword evidence="1" id="KW-0812">Transmembrane</keyword>
<dbReference type="Pfam" id="PF13858">
    <property type="entry name" value="DUF4199"/>
    <property type="match status" value="1"/>
</dbReference>
<proteinExistence type="predicted"/>
<dbReference type="PROSITE" id="PS51257">
    <property type="entry name" value="PROKAR_LIPOPROTEIN"/>
    <property type="match status" value="1"/>
</dbReference>
<dbReference type="InterPro" id="IPR025250">
    <property type="entry name" value="DUF4199"/>
</dbReference>
<keyword evidence="1" id="KW-0472">Membrane</keyword>
<evidence type="ECO:0000313" key="3">
    <source>
        <dbReference type="Proteomes" id="UP001595616"/>
    </source>
</evidence>